<feature type="compositionally biased region" description="Polar residues" evidence="1">
    <location>
        <begin position="42"/>
        <end position="56"/>
    </location>
</feature>
<name>A0A8H5B361_9AGAR</name>
<dbReference type="Proteomes" id="UP000541558">
    <property type="component" value="Unassembled WGS sequence"/>
</dbReference>
<proteinExistence type="predicted"/>
<evidence type="ECO:0000313" key="2">
    <source>
        <dbReference type="EMBL" id="KAF5315729.1"/>
    </source>
</evidence>
<organism evidence="2 3">
    <name type="scientific">Ephemerocybe angulata</name>
    <dbReference type="NCBI Taxonomy" id="980116"/>
    <lineage>
        <taxon>Eukaryota</taxon>
        <taxon>Fungi</taxon>
        <taxon>Dikarya</taxon>
        <taxon>Basidiomycota</taxon>
        <taxon>Agaricomycotina</taxon>
        <taxon>Agaricomycetes</taxon>
        <taxon>Agaricomycetidae</taxon>
        <taxon>Agaricales</taxon>
        <taxon>Agaricineae</taxon>
        <taxon>Psathyrellaceae</taxon>
        <taxon>Ephemerocybe</taxon>
    </lineage>
</organism>
<feature type="region of interest" description="Disordered" evidence="1">
    <location>
        <begin position="1"/>
        <end position="56"/>
    </location>
</feature>
<gene>
    <name evidence="2" type="ORF">D9611_005048</name>
</gene>
<evidence type="ECO:0000313" key="3">
    <source>
        <dbReference type="Proteomes" id="UP000541558"/>
    </source>
</evidence>
<dbReference type="AlphaFoldDB" id="A0A8H5B361"/>
<reference evidence="2 3" key="1">
    <citation type="journal article" date="2020" name="ISME J.">
        <title>Uncovering the hidden diversity of litter-decomposition mechanisms in mushroom-forming fungi.</title>
        <authorList>
            <person name="Floudas D."/>
            <person name="Bentzer J."/>
            <person name="Ahren D."/>
            <person name="Johansson T."/>
            <person name="Persson P."/>
            <person name="Tunlid A."/>
        </authorList>
    </citation>
    <scope>NUCLEOTIDE SEQUENCE [LARGE SCALE GENOMIC DNA]</scope>
    <source>
        <strain evidence="2 3">CBS 175.51</strain>
    </source>
</reference>
<sequence length="172" mass="18557">MPSRNKKHGKKVTGKAGESDSPSTPTNNIASGSALRPDVEVASTSQLVHESQNETQSSAIDVASIAAPYYDKATAEALFGVWPKLDLEGLSEEEMIHKVGLTIRENITNSVARAQAMGIPVNVNIDKALSSMSFQPADSQERRTLKEAMDMIEGKGATLGFRLWPYPLITTL</sequence>
<keyword evidence="3" id="KW-1185">Reference proteome</keyword>
<comment type="caution">
    <text evidence="2">The sequence shown here is derived from an EMBL/GenBank/DDBJ whole genome shotgun (WGS) entry which is preliminary data.</text>
</comment>
<accession>A0A8H5B361</accession>
<feature type="compositionally biased region" description="Basic residues" evidence="1">
    <location>
        <begin position="1"/>
        <end position="13"/>
    </location>
</feature>
<evidence type="ECO:0000256" key="1">
    <source>
        <dbReference type="SAM" id="MobiDB-lite"/>
    </source>
</evidence>
<feature type="compositionally biased region" description="Polar residues" evidence="1">
    <location>
        <begin position="20"/>
        <end position="31"/>
    </location>
</feature>
<dbReference type="EMBL" id="JAACJK010000220">
    <property type="protein sequence ID" value="KAF5315729.1"/>
    <property type="molecule type" value="Genomic_DNA"/>
</dbReference>
<protein>
    <submittedName>
        <fullName evidence="2">Uncharacterized protein</fullName>
    </submittedName>
</protein>